<feature type="transmembrane region" description="Helical" evidence="9">
    <location>
        <begin position="771"/>
        <end position="792"/>
    </location>
</feature>
<feature type="compositionally biased region" description="Polar residues" evidence="8">
    <location>
        <begin position="2051"/>
        <end position="2062"/>
    </location>
</feature>
<feature type="compositionally biased region" description="Polar residues" evidence="8">
    <location>
        <begin position="2200"/>
        <end position="2209"/>
    </location>
</feature>
<evidence type="ECO:0000256" key="6">
    <source>
        <dbReference type="ARBA" id="ARBA00023136"/>
    </source>
</evidence>
<feature type="transmembrane region" description="Helical" evidence="9">
    <location>
        <begin position="165"/>
        <end position="184"/>
    </location>
</feature>
<dbReference type="Pfam" id="PF00027">
    <property type="entry name" value="cNMP_binding"/>
    <property type="match status" value="3"/>
</dbReference>
<feature type="compositionally biased region" description="Basic and acidic residues" evidence="8">
    <location>
        <begin position="2075"/>
        <end position="2084"/>
    </location>
</feature>
<organism evidence="11 12">
    <name type="scientific">Pieris macdunnoughi</name>
    <dbReference type="NCBI Taxonomy" id="345717"/>
    <lineage>
        <taxon>Eukaryota</taxon>
        <taxon>Metazoa</taxon>
        <taxon>Ecdysozoa</taxon>
        <taxon>Arthropoda</taxon>
        <taxon>Hexapoda</taxon>
        <taxon>Insecta</taxon>
        <taxon>Pterygota</taxon>
        <taxon>Neoptera</taxon>
        <taxon>Endopterygota</taxon>
        <taxon>Lepidoptera</taxon>
        <taxon>Glossata</taxon>
        <taxon>Ditrysia</taxon>
        <taxon>Papilionoidea</taxon>
        <taxon>Pieridae</taxon>
        <taxon>Pierinae</taxon>
        <taxon>Pieris</taxon>
    </lineage>
</organism>
<sequence length="2269" mass="262525">MRNEKQDLFRQASPRDLEKLAFLERQERPYYMWWSQDCLARTFFHLPNKTLWNCFVCATTLTAVVLIAITREYEINIQAFFNAVYIIHVAALMCQVVRRLQYSYIDYCTAAGFLIDLSTFSHYIIEVKDHDLLELTCYYVRLHRPMRYLWSLNNENMKGSVLGTTLKYCYIFMVLRVTWALIWLRMGVFSSVINPEHALNSRLMKNDISLGQNQATNPGEFLIVFYVLNKLFIPIGPSIMPRNDMERIACLLVMLSGSLVVTGVAVASLSLIISLYMAPEETFRSRFKLIMKEMKGSHMPLSLREKVKTFYKMYWHKQKAVSATQLLPIFPPTLCATVYTDIYFRATQKSCILRDLSYQFLSELAKKMRTIHYIPGDAIIKRNTIRSSIIYITYGDVEMLTAEDDSTAILRMARGTILSPQAGCPAACTRAHVEIRAATFCIAHVLYASDLWKTALKYGQKELILASFYEHLERVRRHYCWKIPENAAYKSSILHFKRKLMNLKEAKIGETPPLAKTDVMMEIAGSYIMRNRADASLTEESDAICLRMTFPCILQPSSSLQVVWHSFVTCIILAVCLTHPYYLVYKKEVPLQFRFYDYIVSIIFTLDLIIHLSTAENVEDGVPITLAQTASQQARSKWFMLDVIATLPIFEFTTEGHFAGINKILRLHKVFRMLKAIEDECVYHSNTLRFLSYSLLLLIACYLLAALQQGFMCYGFGYCLVTNITHSPYWTPKPLDDTVESRLTFSLYWSISMITFTSHKQDFGAANALSVVYVMFVLELCIVLHIFIEAVYSATIMVTTAMRENYDACIENVTNFLNKNEVEPILTKRFKSYLELCWYTDKAYSMTNKKKSIFHDLPPHVHQDIVTRQRSKYMLCIPFMKLLHKEELKTIASNATLFCTCPNEILLNTGDISNEMYVVKQGICEVLCPITKTVVRELTTRHHFGVVVCLLRIPSFYTIRAVTHVQVFSISRKFLKNIDEIPQIKDAIEFAKEQPEFEFLQMPFPSFVTYVPPNPTPNVERFPLPRKHEKDSAFLHPFNRLGFLSILRYIFPRYTIRPDGPYLARYEWFRAACALTSAMVFPGWTYLILQFDNLYYLKNFLDFSAYLDILQRVLVGYYNDKGLLVYHPASTAAHYLKGTFLIDLLACLPLENLEIVIKETYEGRYFLRPTSQYLSLNRLIQLYRTPSALLTLKGCVRKDIIIVLKAIPPFLALLNVLTCLIIFNSVKVVFDNEDYHLVPFVDEGGSWINLYRNVFRFNITENSWNLHLATYFWVVYETTTTGYNTFSPSNFIVMRILITGMIIGAMITTYFSVRVISTRANVNKALASFQQHMQDIERFMMKENLEPALKRQVLEYYKLNWDNMGGMDYRKVLKLCDHITLRTDAIVFIYGPTFSKCPIVKKTDIALLRIIGRAVHTLHFLKDTCIISQDDVTSDLYIVDQGIVELRYYDNDGIIERVKLGKGSLFGNLRCLVTMRSTVEVVCVTQVHLLYMNTVKFYKIIAEFPHILDLLEEYLGRNENYVMGTEEVIEFNTKEVNTSSIWTIFQKFITVTQHQIPIVQIYLIFISLGCIYADVYNAGFQDNRTSLVVALYLMDLGFLWKFLIYILMPYSGNEMVASIWKERRKYLKCEFKMDLISVIPFEALSLFSVTNRWLVFSSFRLNRLFRIVTVYKCLQKRHESISVNLIFTTAVSVLIWMTFFIHVSTCIWYFIGVMEEDISPKSSWFYDAKGRPLCQSKYICSLYFVLTTFTQNGVGDILPKKQSEVIFVSILQLVSTMVYMIYVGEFSNIIQYYSFRSFGYYCKFIELQEFLKNNRVSQNLVKLVHKYSLHLWSESRGVQLPEFLINAPNCLKLEVMSAAYLYHLHAHPIFRNCEPVFLRQLVGCFKLFTYSKGLYVVKENERTDSLYFVHSGRVLETTEQNCITRLYFAGEEFGTLHGLVHNLPYTHSYVTVMNSQVLSLCLNDWEHLLQHFPDSKEVIEKSLTRDDNLPDDKIEKGKKERRVTIFHDFKHSSKEKINSGKLKPLSDKTSEEATESQGQSSDDTSRWPVDNRQSLAEQNLNTYEPPKEVPFAIKSSEDVSTVDRREIESTNKLTDQDVLNEEEEATEALLARMEAVNDSTQENIDSLPSVGDKTLNREGSNANLDVKQMKSVDEYILGRYGEYASVTDSGENVQEVTDDTFDAPTSTSRLKQSIHVKYNEMSQRKSSSIELHELKPMRDLTTDERNFKSLDSDTDPNTTNEDDNKSIITRLSAESDSDSSINKKRTSSK</sequence>
<proteinExistence type="predicted"/>
<protein>
    <recommendedName>
        <fullName evidence="10">Cyclic nucleotide-binding domain-containing protein</fullName>
    </recommendedName>
</protein>
<feature type="compositionally biased region" description="Basic and acidic residues" evidence="8">
    <location>
        <begin position="2210"/>
        <end position="2231"/>
    </location>
</feature>
<feature type="domain" description="Cyclic nucleotide-binding" evidence="10">
    <location>
        <begin position="1869"/>
        <end position="1986"/>
    </location>
</feature>
<keyword evidence="7" id="KW-0407">Ion channel</keyword>
<feature type="domain" description="Cyclic nucleotide-binding" evidence="10">
    <location>
        <begin position="1399"/>
        <end position="1518"/>
    </location>
</feature>
<dbReference type="GO" id="GO:0016020">
    <property type="term" value="C:membrane"/>
    <property type="evidence" value="ECO:0007669"/>
    <property type="project" value="UniProtKB-SubCell"/>
</dbReference>
<evidence type="ECO:0000256" key="1">
    <source>
        <dbReference type="ARBA" id="ARBA00004141"/>
    </source>
</evidence>
<dbReference type="Proteomes" id="UP000663880">
    <property type="component" value="Unassembled WGS sequence"/>
</dbReference>
<dbReference type="SUPFAM" id="SSF51206">
    <property type="entry name" value="cAMP-binding domain-like"/>
    <property type="match status" value="4"/>
</dbReference>
<feature type="transmembrane region" description="Helical" evidence="9">
    <location>
        <begin position="562"/>
        <end position="583"/>
    </location>
</feature>
<comment type="subcellular location">
    <subcellularLocation>
        <location evidence="1">Membrane</location>
        <topology evidence="1">Multi-pass membrane protein</topology>
    </subcellularLocation>
</comment>
<evidence type="ECO:0000313" key="12">
    <source>
        <dbReference type="Proteomes" id="UP000663880"/>
    </source>
</evidence>
<dbReference type="InterPro" id="IPR050866">
    <property type="entry name" value="CNG_cation_channel"/>
</dbReference>
<dbReference type="Gene3D" id="2.60.120.10">
    <property type="entry name" value="Jelly Rolls"/>
    <property type="match status" value="4"/>
</dbReference>
<comment type="caution">
    <text evidence="11">The sequence shown here is derived from an EMBL/GenBank/DDBJ whole genome shotgun (WGS) entry which is preliminary data.</text>
</comment>
<keyword evidence="2" id="KW-0813">Transport</keyword>
<evidence type="ECO:0000256" key="3">
    <source>
        <dbReference type="ARBA" id="ARBA00022692"/>
    </source>
</evidence>
<dbReference type="InterPro" id="IPR000595">
    <property type="entry name" value="cNMP-bd_dom"/>
</dbReference>
<evidence type="ECO:0000256" key="7">
    <source>
        <dbReference type="ARBA" id="ARBA00023286"/>
    </source>
</evidence>
<feature type="domain" description="Cyclic nucleotide-binding" evidence="10">
    <location>
        <begin position="352"/>
        <end position="422"/>
    </location>
</feature>
<dbReference type="OrthoDB" id="421226at2759"/>
<evidence type="ECO:0000256" key="9">
    <source>
        <dbReference type="SAM" id="Phobius"/>
    </source>
</evidence>
<feature type="transmembrane region" description="Helical" evidence="9">
    <location>
        <begin position="248"/>
        <end position="278"/>
    </location>
</feature>
<dbReference type="InterPro" id="IPR005821">
    <property type="entry name" value="Ion_trans_dom"/>
</dbReference>
<name>A0A821TJE0_9NEOP</name>
<feature type="domain" description="Cyclic nucleotide-binding" evidence="10">
    <location>
        <begin position="879"/>
        <end position="978"/>
    </location>
</feature>
<dbReference type="GO" id="GO:0044877">
    <property type="term" value="F:protein-containing complex binding"/>
    <property type="evidence" value="ECO:0007669"/>
    <property type="project" value="TreeGrafter"/>
</dbReference>
<evidence type="ECO:0000256" key="5">
    <source>
        <dbReference type="ARBA" id="ARBA00023065"/>
    </source>
</evidence>
<feature type="region of interest" description="Disordered" evidence="8">
    <location>
        <begin position="2015"/>
        <end position="2084"/>
    </location>
</feature>
<dbReference type="PROSITE" id="PS50042">
    <property type="entry name" value="CNMP_BINDING_3"/>
    <property type="match status" value="4"/>
</dbReference>
<dbReference type="CDD" id="cd00038">
    <property type="entry name" value="CAP_ED"/>
    <property type="match status" value="4"/>
</dbReference>
<reference evidence="11" key="1">
    <citation type="submission" date="2021-02" db="EMBL/GenBank/DDBJ databases">
        <authorList>
            <person name="Steward A R."/>
        </authorList>
    </citation>
    <scope>NUCLEOTIDE SEQUENCE</scope>
</reference>
<keyword evidence="6 9" id="KW-0472">Membrane</keyword>
<feature type="transmembrane region" description="Helical" evidence="9">
    <location>
        <begin position="1556"/>
        <end position="1575"/>
    </location>
</feature>
<feature type="transmembrane region" description="Helical" evidence="9">
    <location>
        <begin position="1202"/>
        <end position="1223"/>
    </location>
</feature>
<evidence type="ECO:0000256" key="8">
    <source>
        <dbReference type="SAM" id="MobiDB-lite"/>
    </source>
</evidence>
<dbReference type="InterPro" id="IPR014710">
    <property type="entry name" value="RmlC-like_jellyroll"/>
</dbReference>
<feature type="compositionally biased region" description="Basic and acidic residues" evidence="8">
    <location>
        <begin position="2015"/>
        <end position="2031"/>
    </location>
</feature>
<dbReference type="EMBL" id="CAJOBZ010000023">
    <property type="protein sequence ID" value="CAF4872185.1"/>
    <property type="molecule type" value="Genomic_DNA"/>
</dbReference>
<keyword evidence="7" id="KW-1071">Ligand-gated ion channel</keyword>
<dbReference type="PANTHER" id="PTHR45638:SF11">
    <property type="entry name" value="CYCLIC NUCLEOTIDE-GATED CATION CHANNEL SUBUNIT A"/>
    <property type="match status" value="1"/>
</dbReference>
<feature type="transmembrane region" description="Helical" evidence="9">
    <location>
        <begin position="50"/>
        <end position="69"/>
    </location>
</feature>
<dbReference type="GO" id="GO:0005221">
    <property type="term" value="F:intracellularly cyclic nucleotide-activated monoatomic cation channel activity"/>
    <property type="evidence" value="ECO:0007669"/>
    <property type="project" value="InterPro"/>
</dbReference>
<evidence type="ECO:0000313" key="11">
    <source>
        <dbReference type="EMBL" id="CAF4872185.1"/>
    </source>
</evidence>
<feature type="region of interest" description="Disordered" evidence="8">
    <location>
        <begin position="2199"/>
        <end position="2269"/>
    </location>
</feature>
<keyword evidence="5" id="KW-0406">Ion transport</keyword>
<dbReference type="Gene3D" id="1.10.287.70">
    <property type="match status" value="3"/>
</dbReference>
<evidence type="ECO:0000259" key="10">
    <source>
        <dbReference type="PROSITE" id="PS50042"/>
    </source>
</evidence>
<gene>
    <name evidence="11" type="ORF">PMACD_LOCUS8865</name>
</gene>
<feature type="transmembrane region" description="Helical" evidence="9">
    <location>
        <begin position="75"/>
        <end position="97"/>
    </location>
</feature>
<dbReference type="Gene3D" id="1.10.287.630">
    <property type="entry name" value="Helix hairpin bin"/>
    <property type="match status" value="2"/>
</dbReference>
<feature type="transmembrane region" description="Helical" evidence="9">
    <location>
        <begin position="1587"/>
        <end position="1610"/>
    </location>
</feature>
<feature type="compositionally biased region" description="Polar residues" evidence="8">
    <location>
        <begin position="2246"/>
        <end position="2260"/>
    </location>
</feature>
<keyword evidence="4 9" id="KW-1133">Transmembrane helix</keyword>
<keyword evidence="12" id="KW-1185">Reference proteome</keyword>
<accession>A0A821TJE0</accession>
<dbReference type="Pfam" id="PF00520">
    <property type="entry name" value="Ion_trans"/>
    <property type="match status" value="2"/>
</dbReference>
<evidence type="ECO:0000256" key="2">
    <source>
        <dbReference type="ARBA" id="ARBA00022448"/>
    </source>
</evidence>
<dbReference type="PANTHER" id="PTHR45638">
    <property type="entry name" value="CYCLIC NUCLEOTIDE-GATED CATION CHANNEL SUBUNIT A"/>
    <property type="match status" value="1"/>
</dbReference>
<evidence type="ECO:0000256" key="4">
    <source>
        <dbReference type="ARBA" id="ARBA00022989"/>
    </source>
</evidence>
<keyword evidence="3 9" id="KW-0812">Transmembrane</keyword>
<feature type="transmembrane region" description="Helical" evidence="9">
    <location>
        <begin position="1685"/>
        <end position="1711"/>
    </location>
</feature>
<dbReference type="SUPFAM" id="SSF81324">
    <property type="entry name" value="Voltage-gated potassium channels"/>
    <property type="match status" value="3"/>
</dbReference>
<feature type="transmembrane region" description="Helical" evidence="9">
    <location>
        <begin position="1292"/>
        <end position="1313"/>
    </location>
</feature>
<feature type="transmembrane region" description="Helical" evidence="9">
    <location>
        <begin position="695"/>
        <end position="721"/>
    </location>
</feature>
<dbReference type="SMART" id="SM00100">
    <property type="entry name" value="cNMP"/>
    <property type="match status" value="4"/>
</dbReference>
<dbReference type="InterPro" id="IPR018490">
    <property type="entry name" value="cNMP-bd_dom_sf"/>
</dbReference>